<dbReference type="GO" id="GO:0017004">
    <property type="term" value="P:cytochrome complex assembly"/>
    <property type="evidence" value="ECO:0007669"/>
    <property type="project" value="UniProtKB-KW"/>
</dbReference>
<evidence type="ECO:0000256" key="5">
    <source>
        <dbReference type="ARBA" id="ARBA00022448"/>
    </source>
</evidence>
<evidence type="ECO:0000256" key="11">
    <source>
        <dbReference type="ARBA" id="ARBA00023136"/>
    </source>
</evidence>
<evidence type="ECO:0000256" key="6">
    <source>
        <dbReference type="ARBA" id="ARBA00022475"/>
    </source>
</evidence>
<evidence type="ECO:0000256" key="12">
    <source>
        <dbReference type="SAM" id="Phobius"/>
    </source>
</evidence>
<evidence type="ECO:0000256" key="8">
    <source>
        <dbReference type="ARBA" id="ARBA00022692"/>
    </source>
</evidence>
<evidence type="ECO:0000256" key="3">
    <source>
        <dbReference type="ARBA" id="ARBA00010544"/>
    </source>
</evidence>
<dbReference type="Pfam" id="PF03379">
    <property type="entry name" value="CcmB"/>
    <property type="match status" value="1"/>
</dbReference>
<evidence type="ECO:0000256" key="7">
    <source>
        <dbReference type="ARBA" id="ARBA00022519"/>
    </source>
</evidence>
<evidence type="ECO:0000256" key="10">
    <source>
        <dbReference type="ARBA" id="ARBA00022989"/>
    </source>
</evidence>
<sequence length="230" mass="24030">MSGPGTFAAARAVLAKELLLERRAPQTLVAMALFSGTAYVIFHFALQRDSVSGNLASGVLWVTVLLAALLGVGRLFVADRDEGGLDGFLLAPVDRTALLFAKTLTLFTFLLALEIVAVPLFDILLLGPSPGIGDWGGVLLVLVLADLGIAVVGTLVAAIAVRTRSRDLITSILALPLLIPVVIGASRATAPIFAAAGAGSLPGRWLAVLALYDLIFALLAWALFDFLVED</sequence>
<name>A0A6J7H6S7_9ZZZZ</name>
<feature type="transmembrane region" description="Helical" evidence="12">
    <location>
        <begin position="58"/>
        <end position="77"/>
    </location>
</feature>
<dbReference type="PANTHER" id="PTHR30070:SF1">
    <property type="entry name" value="CYTOCHROME C BIOGENESIS B-RELATED"/>
    <property type="match status" value="1"/>
</dbReference>
<dbReference type="PRINTS" id="PR01414">
    <property type="entry name" value="CCMBBIOGNSIS"/>
</dbReference>
<evidence type="ECO:0000256" key="4">
    <source>
        <dbReference type="ARBA" id="ARBA00016452"/>
    </source>
</evidence>
<organism evidence="13">
    <name type="scientific">freshwater metagenome</name>
    <dbReference type="NCBI Taxonomy" id="449393"/>
    <lineage>
        <taxon>unclassified sequences</taxon>
        <taxon>metagenomes</taxon>
        <taxon>ecological metagenomes</taxon>
    </lineage>
</organism>
<evidence type="ECO:0000256" key="9">
    <source>
        <dbReference type="ARBA" id="ARBA00022748"/>
    </source>
</evidence>
<keyword evidence="7" id="KW-0997">Cell inner membrane</keyword>
<accession>A0A6J7H6S7</accession>
<evidence type="ECO:0000313" key="13">
    <source>
        <dbReference type="EMBL" id="CAB4915492.1"/>
    </source>
</evidence>
<keyword evidence="6" id="KW-1003">Cell membrane</keyword>
<dbReference type="GO" id="GO:0005886">
    <property type="term" value="C:plasma membrane"/>
    <property type="evidence" value="ECO:0007669"/>
    <property type="project" value="UniProtKB-SubCell"/>
</dbReference>
<keyword evidence="5" id="KW-0813">Transport</keyword>
<keyword evidence="11 12" id="KW-0472">Membrane</keyword>
<dbReference type="PIRSF" id="PIRSF002764">
    <property type="entry name" value="CcmB"/>
    <property type="match status" value="1"/>
</dbReference>
<comment type="function">
    <text evidence="1">Required for the export of heme to the periplasm for the biogenesis of c-type cytochromes.</text>
</comment>
<keyword evidence="9" id="KW-0201">Cytochrome c-type biogenesis</keyword>
<feature type="transmembrane region" description="Helical" evidence="12">
    <location>
        <begin position="168"/>
        <end position="185"/>
    </location>
</feature>
<comment type="subcellular location">
    <subcellularLocation>
        <location evidence="2">Cell inner membrane</location>
        <topology evidence="2">Multi-pass membrane protein</topology>
    </subcellularLocation>
</comment>
<dbReference type="InterPro" id="IPR003544">
    <property type="entry name" value="Cyt_c_biogenesis_CcmB"/>
</dbReference>
<dbReference type="AlphaFoldDB" id="A0A6J7H6S7"/>
<keyword evidence="8 12" id="KW-0812">Transmembrane</keyword>
<dbReference type="InterPro" id="IPR026031">
    <property type="entry name" value="Cyt_c_CcmB_bac"/>
</dbReference>
<feature type="transmembrane region" description="Helical" evidence="12">
    <location>
        <begin position="205"/>
        <end position="228"/>
    </location>
</feature>
<dbReference type="EMBL" id="CAFBMX010000001">
    <property type="protein sequence ID" value="CAB4915492.1"/>
    <property type="molecule type" value="Genomic_DNA"/>
</dbReference>
<feature type="transmembrane region" description="Helical" evidence="12">
    <location>
        <begin position="138"/>
        <end position="161"/>
    </location>
</feature>
<dbReference type="PANTHER" id="PTHR30070">
    <property type="entry name" value="HEME EXPORTER PROTEIN B"/>
    <property type="match status" value="1"/>
</dbReference>
<comment type="similarity">
    <text evidence="3">Belongs to the CcmB/CycW/HelB family.</text>
</comment>
<feature type="transmembrane region" description="Helical" evidence="12">
    <location>
        <begin position="97"/>
        <end position="118"/>
    </location>
</feature>
<dbReference type="GO" id="GO:1903607">
    <property type="term" value="P:cytochrome c biosynthetic process"/>
    <property type="evidence" value="ECO:0007669"/>
    <property type="project" value="TreeGrafter"/>
</dbReference>
<evidence type="ECO:0000256" key="2">
    <source>
        <dbReference type="ARBA" id="ARBA00004429"/>
    </source>
</evidence>
<keyword evidence="10 12" id="KW-1133">Transmembrane helix</keyword>
<dbReference type="GO" id="GO:0015232">
    <property type="term" value="F:heme transmembrane transporter activity"/>
    <property type="evidence" value="ECO:0007669"/>
    <property type="project" value="InterPro"/>
</dbReference>
<proteinExistence type="inferred from homology"/>
<reference evidence="13" key="1">
    <citation type="submission" date="2020-05" db="EMBL/GenBank/DDBJ databases">
        <authorList>
            <person name="Chiriac C."/>
            <person name="Salcher M."/>
            <person name="Ghai R."/>
            <person name="Kavagutti S V."/>
        </authorList>
    </citation>
    <scope>NUCLEOTIDE SEQUENCE</scope>
</reference>
<protein>
    <recommendedName>
        <fullName evidence="4">Heme exporter protein B</fullName>
    </recommendedName>
</protein>
<feature type="transmembrane region" description="Helical" evidence="12">
    <location>
        <begin position="28"/>
        <end position="46"/>
    </location>
</feature>
<evidence type="ECO:0000256" key="1">
    <source>
        <dbReference type="ARBA" id="ARBA00002442"/>
    </source>
</evidence>
<gene>
    <name evidence="13" type="ORF">UFOPK3674_00209</name>
</gene>